<accession>A0A1Q3CGW6</accession>
<sequence length="207" mass="23074">MTSKHDAVPYDLLPPYPHQTVVVLPYYRPRPNRHLRRGFLFAAALLLLSGAVFLLYPSDPTLQLARLHLNHVQVNSSPKFTLDLSFDLSIKVHNRDVFSLDYDSLLVSVGYRGRGLGFVNSDGGSVRARGSSYVNATLELNGLEVIHDVIYLIADLAKGVVPFDTDTTVKGELGLFLFKIPIQGRVSCEVYVNTNNETIVRRDCCPE</sequence>
<comment type="caution">
    <text evidence="7">The sequence shown here is derived from an EMBL/GenBank/DDBJ whole genome shotgun (WGS) entry which is preliminary data.</text>
</comment>
<dbReference type="Gene3D" id="2.60.40.1820">
    <property type="match status" value="1"/>
</dbReference>
<comment type="subcellular location">
    <subcellularLocation>
        <location evidence="1">Membrane</location>
        <topology evidence="1">Single-pass membrane protein</topology>
    </subcellularLocation>
</comment>
<evidence type="ECO:0000256" key="3">
    <source>
        <dbReference type="ARBA" id="ARBA00022989"/>
    </source>
</evidence>
<dbReference type="STRING" id="3775.A0A1Q3CGW6"/>
<keyword evidence="3 5" id="KW-1133">Transmembrane helix</keyword>
<keyword evidence="2 5" id="KW-0812">Transmembrane</keyword>
<keyword evidence="8" id="KW-1185">Reference proteome</keyword>
<dbReference type="Pfam" id="PF03168">
    <property type="entry name" value="LEA_2"/>
    <property type="match status" value="1"/>
</dbReference>
<dbReference type="Proteomes" id="UP000187406">
    <property type="component" value="Unassembled WGS sequence"/>
</dbReference>
<evidence type="ECO:0000256" key="2">
    <source>
        <dbReference type="ARBA" id="ARBA00022692"/>
    </source>
</evidence>
<feature type="domain" description="Late embryogenesis abundant protein LEA-2 subgroup" evidence="6">
    <location>
        <begin position="90"/>
        <end position="182"/>
    </location>
</feature>
<reference evidence="8" key="1">
    <citation type="submission" date="2016-04" db="EMBL/GenBank/DDBJ databases">
        <title>Cephalotus genome sequencing.</title>
        <authorList>
            <person name="Fukushima K."/>
            <person name="Hasebe M."/>
            <person name="Fang X."/>
        </authorList>
    </citation>
    <scope>NUCLEOTIDE SEQUENCE [LARGE SCALE GENOMIC DNA]</scope>
    <source>
        <strain evidence="8">cv. St1</strain>
    </source>
</reference>
<proteinExistence type="predicted"/>
<dbReference type="GO" id="GO:0016020">
    <property type="term" value="C:membrane"/>
    <property type="evidence" value="ECO:0007669"/>
    <property type="project" value="UniProtKB-SubCell"/>
</dbReference>
<name>A0A1Q3CGW6_CEPFO</name>
<dbReference type="PANTHER" id="PTHR31234">
    <property type="entry name" value="LATE EMBRYOGENESIS ABUNDANT (LEA) HYDROXYPROLINE-RICH GLYCOPROTEIN FAMILY"/>
    <property type="match status" value="1"/>
</dbReference>
<evidence type="ECO:0000256" key="4">
    <source>
        <dbReference type="ARBA" id="ARBA00023136"/>
    </source>
</evidence>
<feature type="transmembrane region" description="Helical" evidence="5">
    <location>
        <begin position="38"/>
        <end position="56"/>
    </location>
</feature>
<evidence type="ECO:0000259" key="6">
    <source>
        <dbReference type="Pfam" id="PF03168"/>
    </source>
</evidence>
<dbReference type="EMBL" id="BDDD01001985">
    <property type="protein sequence ID" value="GAV79500.1"/>
    <property type="molecule type" value="Genomic_DNA"/>
</dbReference>
<evidence type="ECO:0000256" key="1">
    <source>
        <dbReference type="ARBA" id="ARBA00004167"/>
    </source>
</evidence>
<dbReference type="GO" id="GO:0098542">
    <property type="term" value="P:defense response to other organism"/>
    <property type="evidence" value="ECO:0007669"/>
    <property type="project" value="InterPro"/>
</dbReference>
<dbReference type="InterPro" id="IPR044839">
    <property type="entry name" value="NDR1-like"/>
</dbReference>
<keyword evidence="4 5" id="KW-0472">Membrane</keyword>
<protein>
    <submittedName>
        <fullName evidence="7">LEA_2 domain-containing protein</fullName>
    </submittedName>
</protein>
<gene>
    <name evidence="7" type="ORF">CFOL_v3_22965</name>
</gene>
<dbReference type="InterPro" id="IPR004864">
    <property type="entry name" value="LEA_2"/>
</dbReference>
<dbReference type="FunCoup" id="A0A1Q3CGW6">
    <property type="interactions" value="774"/>
</dbReference>
<evidence type="ECO:0000256" key="5">
    <source>
        <dbReference type="SAM" id="Phobius"/>
    </source>
</evidence>
<evidence type="ECO:0000313" key="8">
    <source>
        <dbReference type="Proteomes" id="UP000187406"/>
    </source>
</evidence>
<evidence type="ECO:0000313" key="7">
    <source>
        <dbReference type="EMBL" id="GAV79500.1"/>
    </source>
</evidence>
<dbReference type="PANTHER" id="PTHR31234:SF4">
    <property type="entry name" value="EXPRESSED PROTEIN"/>
    <property type="match status" value="1"/>
</dbReference>
<dbReference type="OrthoDB" id="1917236at2759"/>
<organism evidence="7 8">
    <name type="scientific">Cephalotus follicularis</name>
    <name type="common">Albany pitcher plant</name>
    <dbReference type="NCBI Taxonomy" id="3775"/>
    <lineage>
        <taxon>Eukaryota</taxon>
        <taxon>Viridiplantae</taxon>
        <taxon>Streptophyta</taxon>
        <taxon>Embryophyta</taxon>
        <taxon>Tracheophyta</taxon>
        <taxon>Spermatophyta</taxon>
        <taxon>Magnoliopsida</taxon>
        <taxon>eudicotyledons</taxon>
        <taxon>Gunneridae</taxon>
        <taxon>Pentapetalae</taxon>
        <taxon>rosids</taxon>
        <taxon>fabids</taxon>
        <taxon>Oxalidales</taxon>
        <taxon>Cephalotaceae</taxon>
        <taxon>Cephalotus</taxon>
    </lineage>
</organism>
<dbReference type="SUPFAM" id="SSF117070">
    <property type="entry name" value="LEA14-like"/>
    <property type="match status" value="1"/>
</dbReference>
<dbReference type="AlphaFoldDB" id="A0A1Q3CGW6"/>
<dbReference type="InParanoid" id="A0A1Q3CGW6"/>